<organism evidence="4 5">
    <name type="scientific">Flammeovirga pacifica</name>
    <dbReference type="NCBI Taxonomy" id="915059"/>
    <lineage>
        <taxon>Bacteria</taxon>
        <taxon>Pseudomonadati</taxon>
        <taxon>Bacteroidota</taxon>
        <taxon>Cytophagia</taxon>
        <taxon>Cytophagales</taxon>
        <taxon>Flammeovirgaceae</taxon>
        <taxon>Flammeovirga</taxon>
    </lineage>
</organism>
<evidence type="ECO:0008006" key="6">
    <source>
        <dbReference type="Google" id="ProtNLM"/>
    </source>
</evidence>
<keyword evidence="5" id="KW-1185">Reference proteome</keyword>
<comment type="caution">
    <text evidence="4">The sequence shown here is derived from an EMBL/GenBank/DDBJ whole genome shotgun (WGS) entry which is preliminary data.</text>
</comment>
<reference evidence="4 5" key="1">
    <citation type="journal article" date="2012" name="Int. J. Syst. Evol. Microbiol.">
        <title>Flammeovirga pacifica sp. nov., isolated from deep-sea sediment.</title>
        <authorList>
            <person name="Xu H."/>
            <person name="Fu Y."/>
            <person name="Yang N."/>
            <person name="Ding Z."/>
            <person name="Lai Q."/>
            <person name="Zeng R."/>
        </authorList>
    </citation>
    <scope>NUCLEOTIDE SEQUENCE [LARGE SCALE GENOMIC DNA]</scope>
    <source>
        <strain evidence="5">DSM 24597 / LMG 26175 / WPAGA1</strain>
    </source>
</reference>
<dbReference type="STRING" id="915059.NH26_04410"/>
<comment type="similarity">
    <text evidence="1">Belongs to the CvfB family.</text>
</comment>
<gene>
    <name evidence="4" type="ORF">NH26_04410</name>
</gene>
<dbReference type="PIRSF" id="PIRSF012524">
    <property type="entry name" value="YitL_S1"/>
    <property type="match status" value="1"/>
</dbReference>
<accession>A0A1S1YXI7</accession>
<dbReference type="RefSeq" id="WP_044222106.1">
    <property type="nucleotide sequence ID" value="NZ_JRYR02000001.1"/>
</dbReference>
<sequence length="283" mass="32821">MSKLLVGRYNELEVARITDFGYFLTHEEGDVFVPIRLANEELKVGEYTTVFIYTDSERRWVGTHEKPNGIVGEFVTLECKDTNKNGAFLDWGISKDLFVPFSEQSATMQMRKKRKYTVYIDLDRKTGRVFASSKLNKFLSTDISNFEERQEVFMYIAQEVELGYECIVNRKWLGLLYKNQIYGDIKLGKVQKGFVSKIRPDGKLDLTMSKPGYDETDIDKKAKTLLMLIKKKGGFIPFNDKSHPNDIKKEFRMSKKQFKQLLGFLYKLGVIKFTDKGTEIVDL</sequence>
<dbReference type="InterPro" id="IPR039566">
    <property type="entry name" value="CvfB_S1_st"/>
</dbReference>
<dbReference type="Proteomes" id="UP000179797">
    <property type="component" value="Unassembled WGS sequence"/>
</dbReference>
<dbReference type="Gene3D" id="2.40.50.140">
    <property type="entry name" value="Nucleic acid-binding proteins"/>
    <property type="match status" value="1"/>
</dbReference>
<evidence type="ECO:0000256" key="1">
    <source>
        <dbReference type="PIRNR" id="PIRNR012524"/>
    </source>
</evidence>
<dbReference type="PANTHER" id="PTHR37296">
    <property type="entry name" value="CONSERVED VIRULENCE FACTOR B"/>
    <property type="match status" value="1"/>
</dbReference>
<dbReference type="InterPro" id="IPR036388">
    <property type="entry name" value="WH-like_DNA-bd_sf"/>
</dbReference>
<evidence type="ECO:0000313" key="4">
    <source>
        <dbReference type="EMBL" id="OHX65643.1"/>
    </source>
</evidence>
<dbReference type="InterPro" id="IPR040764">
    <property type="entry name" value="CvfB_WH"/>
</dbReference>
<dbReference type="Pfam" id="PF13509">
    <property type="entry name" value="S1_2"/>
    <property type="match status" value="1"/>
</dbReference>
<evidence type="ECO:0000259" key="2">
    <source>
        <dbReference type="Pfam" id="PF13509"/>
    </source>
</evidence>
<dbReference type="OrthoDB" id="9801597at2"/>
<dbReference type="Gene3D" id="1.10.10.10">
    <property type="entry name" value="Winged helix-like DNA-binding domain superfamily/Winged helix DNA-binding domain"/>
    <property type="match status" value="1"/>
</dbReference>
<dbReference type="AlphaFoldDB" id="A0A1S1YXI7"/>
<proteinExistence type="inferred from homology"/>
<dbReference type="Pfam" id="PF17783">
    <property type="entry name" value="WHD_CvfB"/>
    <property type="match status" value="1"/>
</dbReference>
<feature type="domain" description="Conserved virulence factor B first S1" evidence="2">
    <location>
        <begin position="6"/>
        <end position="63"/>
    </location>
</feature>
<feature type="domain" description="Conserved virulence factor B-like winged helix" evidence="3">
    <location>
        <begin position="224"/>
        <end position="279"/>
    </location>
</feature>
<protein>
    <recommendedName>
        <fullName evidence="6">GntR family transcriptional regulator</fullName>
    </recommendedName>
</protein>
<name>A0A1S1YXI7_FLAPC</name>
<dbReference type="EMBL" id="JRYR02000001">
    <property type="protein sequence ID" value="OHX65643.1"/>
    <property type="molecule type" value="Genomic_DNA"/>
</dbReference>
<dbReference type="InterPro" id="IPR012340">
    <property type="entry name" value="NA-bd_OB-fold"/>
</dbReference>
<evidence type="ECO:0000313" key="5">
    <source>
        <dbReference type="Proteomes" id="UP000179797"/>
    </source>
</evidence>
<dbReference type="PANTHER" id="PTHR37296:SF1">
    <property type="entry name" value="CONSERVED VIRULENCE FACTOR B"/>
    <property type="match status" value="1"/>
</dbReference>
<dbReference type="InterPro" id="IPR014464">
    <property type="entry name" value="CvfB_fam"/>
</dbReference>
<evidence type="ECO:0000259" key="3">
    <source>
        <dbReference type="Pfam" id="PF17783"/>
    </source>
</evidence>